<keyword evidence="3" id="KW-0997">Cell inner membrane</keyword>
<keyword evidence="2" id="KW-1003">Cell membrane</keyword>
<accession>A0A158HUD5</accession>
<keyword evidence="4" id="KW-0547">Nucleotide-binding</keyword>
<evidence type="ECO:0000313" key="11">
    <source>
        <dbReference type="Proteomes" id="UP000054893"/>
    </source>
</evidence>
<evidence type="ECO:0000256" key="1">
    <source>
        <dbReference type="ARBA" id="ARBA00022448"/>
    </source>
</evidence>
<feature type="domain" description="ABC transporter" evidence="9">
    <location>
        <begin position="26"/>
        <end position="249"/>
    </location>
</feature>
<dbReference type="AlphaFoldDB" id="A0A158HUD5"/>
<keyword evidence="6" id="KW-1133">Transmembrane helix</keyword>
<dbReference type="SMART" id="SM00382">
    <property type="entry name" value="AAA"/>
    <property type="match status" value="1"/>
</dbReference>
<gene>
    <name evidence="10" type="ORF">AWB64_05044</name>
</gene>
<keyword evidence="7" id="KW-0046">Antibiotic resistance</keyword>
<dbReference type="InterPro" id="IPR017911">
    <property type="entry name" value="MacB-like_ATP-bd"/>
</dbReference>
<dbReference type="InterPro" id="IPR003593">
    <property type="entry name" value="AAA+_ATPase"/>
</dbReference>
<dbReference type="GO" id="GO:0005524">
    <property type="term" value="F:ATP binding"/>
    <property type="evidence" value="ECO:0007669"/>
    <property type="project" value="UniProtKB-KW"/>
</dbReference>
<keyword evidence="6" id="KW-0812">Transmembrane</keyword>
<protein>
    <submittedName>
        <fullName evidence="10">ABC transporter ATP-binding protein</fullName>
    </submittedName>
</protein>
<dbReference type="Gene3D" id="3.40.50.300">
    <property type="entry name" value="P-loop containing nucleotide triphosphate hydrolases"/>
    <property type="match status" value="1"/>
</dbReference>
<dbReference type="PROSITE" id="PS50893">
    <property type="entry name" value="ABC_TRANSPORTER_2"/>
    <property type="match status" value="1"/>
</dbReference>
<evidence type="ECO:0000259" key="9">
    <source>
        <dbReference type="PROSITE" id="PS50893"/>
    </source>
</evidence>
<dbReference type="PROSITE" id="PS00211">
    <property type="entry name" value="ABC_TRANSPORTER_1"/>
    <property type="match status" value="1"/>
</dbReference>
<dbReference type="SUPFAM" id="SSF52540">
    <property type="entry name" value="P-loop containing nucleoside triphosphate hydrolases"/>
    <property type="match status" value="1"/>
</dbReference>
<evidence type="ECO:0000256" key="5">
    <source>
        <dbReference type="ARBA" id="ARBA00022840"/>
    </source>
</evidence>
<evidence type="ECO:0000256" key="3">
    <source>
        <dbReference type="ARBA" id="ARBA00022519"/>
    </source>
</evidence>
<dbReference type="EMBL" id="FCOC02000021">
    <property type="protein sequence ID" value="SAL47975.1"/>
    <property type="molecule type" value="Genomic_DNA"/>
</dbReference>
<evidence type="ECO:0000256" key="8">
    <source>
        <dbReference type="ARBA" id="ARBA00038388"/>
    </source>
</evidence>
<sequence>MVRSTVHTGANLFQMTISNNDTPPALECRGLSKAYGTGSIVLANLDFSLDPGEFVAIMGDSGVGKSTLLNLIAGLDSADSGEVLIDGAPISQLDDDAATRLRRQKLGFVFQAFHVLPHLTLAQNVALPLLLNNTPPSRALDMLAAVGLGGRGKDFPRQLSGGELQRVAIARALVHRPSLILADEPTGNLDPDTAHEVLGLFRAEIKANGAAAIMVTHSTAAAASADRILILSNGGLHGARQADRLARTANE</sequence>
<evidence type="ECO:0000256" key="2">
    <source>
        <dbReference type="ARBA" id="ARBA00022475"/>
    </source>
</evidence>
<dbReference type="GO" id="GO:0005886">
    <property type="term" value="C:plasma membrane"/>
    <property type="evidence" value="ECO:0007669"/>
    <property type="project" value="TreeGrafter"/>
</dbReference>
<organism evidence="10 11">
    <name type="scientific">Caballeronia sordidicola</name>
    <name type="common">Burkholderia sordidicola</name>
    <dbReference type="NCBI Taxonomy" id="196367"/>
    <lineage>
        <taxon>Bacteria</taxon>
        <taxon>Pseudomonadati</taxon>
        <taxon>Pseudomonadota</taxon>
        <taxon>Betaproteobacteria</taxon>
        <taxon>Burkholderiales</taxon>
        <taxon>Burkholderiaceae</taxon>
        <taxon>Caballeronia</taxon>
    </lineage>
</organism>
<keyword evidence="6" id="KW-0472">Membrane</keyword>
<dbReference type="InterPro" id="IPR003439">
    <property type="entry name" value="ABC_transporter-like_ATP-bd"/>
</dbReference>
<reference evidence="10 11" key="1">
    <citation type="submission" date="2016-01" db="EMBL/GenBank/DDBJ databases">
        <authorList>
            <person name="Oliw E.H."/>
        </authorList>
    </citation>
    <scope>NUCLEOTIDE SEQUENCE [LARGE SCALE GENOMIC DNA]</scope>
    <source>
        <strain evidence="10">LMG 22029</strain>
    </source>
</reference>
<keyword evidence="1" id="KW-0813">Transport</keyword>
<dbReference type="PANTHER" id="PTHR24220">
    <property type="entry name" value="IMPORT ATP-BINDING PROTEIN"/>
    <property type="match status" value="1"/>
</dbReference>
<dbReference type="InterPro" id="IPR015854">
    <property type="entry name" value="ABC_transpr_LolD-like"/>
</dbReference>
<evidence type="ECO:0000256" key="7">
    <source>
        <dbReference type="ARBA" id="ARBA00023251"/>
    </source>
</evidence>
<proteinExistence type="inferred from homology"/>
<dbReference type="Pfam" id="PF00005">
    <property type="entry name" value="ABC_tran"/>
    <property type="match status" value="1"/>
</dbReference>
<evidence type="ECO:0000256" key="6">
    <source>
        <dbReference type="ARBA" id="ARBA00022989"/>
    </source>
</evidence>
<name>A0A158HUD5_CABSO</name>
<comment type="similarity">
    <text evidence="8">Belongs to the ABC transporter superfamily. Macrolide exporter (TC 3.A.1.122) family.</text>
</comment>
<dbReference type="GO" id="GO:0046677">
    <property type="term" value="P:response to antibiotic"/>
    <property type="evidence" value="ECO:0007669"/>
    <property type="project" value="UniProtKB-KW"/>
</dbReference>
<dbReference type="InterPro" id="IPR017871">
    <property type="entry name" value="ABC_transporter-like_CS"/>
</dbReference>
<dbReference type="GO" id="GO:0022857">
    <property type="term" value="F:transmembrane transporter activity"/>
    <property type="evidence" value="ECO:0007669"/>
    <property type="project" value="TreeGrafter"/>
</dbReference>
<keyword evidence="5 10" id="KW-0067">ATP-binding</keyword>
<dbReference type="GO" id="GO:0016887">
    <property type="term" value="F:ATP hydrolysis activity"/>
    <property type="evidence" value="ECO:0007669"/>
    <property type="project" value="InterPro"/>
</dbReference>
<evidence type="ECO:0000313" key="10">
    <source>
        <dbReference type="EMBL" id="SAL47975.1"/>
    </source>
</evidence>
<dbReference type="GO" id="GO:0098796">
    <property type="term" value="C:membrane protein complex"/>
    <property type="evidence" value="ECO:0007669"/>
    <property type="project" value="UniProtKB-ARBA"/>
</dbReference>
<evidence type="ECO:0000256" key="4">
    <source>
        <dbReference type="ARBA" id="ARBA00022741"/>
    </source>
</evidence>
<dbReference type="Proteomes" id="UP000054893">
    <property type="component" value="Unassembled WGS sequence"/>
</dbReference>
<dbReference type="CDD" id="cd03255">
    <property type="entry name" value="ABC_MJ0796_LolCDE_FtsE"/>
    <property type="match status" value="1"/>
</dbReference>
<dbReference type="PANTHER" id="PTHR24220:SF659">
    <property type="entry name" value="TRANSPORTER, PUTATIVE-RELATED"/>
    <property type="match status" value="1"/>
</dbReference>
<dbReference type="FunFam" id="3.40.50.300:FF:000032">
    <property type="entry name" value="Export ABC transporter ATP-binding protein"/>
    <property type="match status" value="1"/>
</dbReference>
<dbReference type="InterPro" id="IPR027417">
    <property type="entry name" value="P-loop_NTPase"/>
</dbReference>